<dbReference type="Gene3D" id="3.20.20.140">
    <property type="entry name" value="Metal-dependent hydrolases"/>
    <property type="match status" value="1"/>
</dbReference>
<dbReference type="KEGG" id="atq:GH723_04585"/>
<sequence>MYDLVITGGDVHDGTGAAPQRLDVGVRDGRIVSVAPTIDGDAGERIDATDCIVTPGFVDPHTHFDGQATWDEVLEPASVHGVTTVVMGNCGVGFAPVRPDAHDQLVELMEGVEDIPGTALHEGMSWEWESFAEYLDLLGTRRWSIDVATQLPHGALRAYVMGDRATEHGPATPDDVTEMARIAREAMATGALGFTTSRTLGHTALDGTPVPGTFADDDELFAIARAVRDGGGRVFEVAGAGIVPHDDPDVVARELDWIGRMALETGLTATFICLQQHADPTRWRDELDAAARWREKGATVVPLVAGRPFGVLLGWDVRHPFRLRPSYEAVAGLPLAERLDHLRRPEVRAAILAEQPEGDAAAVATQQGMAMILPLCSPLSGVPDYEPAPADMLGAIAAGRGVSVEEAAYDALLGEGGDGAMLLFPMFNYADGDHDVLLQQLQDPAAVLGLGDAGAHCGAICDASIPTYALTHWVRDRTRGPRLELGEVIRRLTSQPAELYGFADRGRIAEGLRADLNVIDVDALRLLPPRVEHDLPAGGARILQGAVGYRATIAGGQVTRRDGVDTGARPGRLVRNG</sequence>
<dbReference type="Pfam" id="PF07969">
    <property type="entry name" value="Amidohydro_3"/>
    <property type="match status" value="1"/>
</dbReference>
<keyword evidence="3" id="KW-1185">Reference proteome</keyword>
<evidence type="ECO:0000259" key="1">
    <source>
        <dbReference type="Pfam" id="PF07969"/>
    </source>
</evidence>
<dbReference type="SUPFAM" id="SSF51556">
    <property type="entry name" value="Metallo-dependent hydrolases"/>
    <property type="match status" value="1"/>
</dbReference>
<accession>A0A5Q2RKQ6</accession>
<dbReference type="InterPro" id="IPR013108">
    <property type="entry name" value="Amidohydro_3"/>
</dbReference>
<dbReference type="EMBL" id="CP045851">
    <property type="protein sequence ID" value="QGG94440.1"/>
    <property type="molecule type" value="Genomic_DNA"/>
</dbReference>
<proteinExistence type="predicted"/>
<dbReference type="InterPro" id="IPR050378">
    <property type="entry name" value="Metallo-dep_Hydrolases_sf"/>
</dbReference>
<dbReference type="InterPro" id="IPR011059">
    <property type="entry name" value="Metal-dep_hydrolase_composite"/>
</dbReference>
<dbReference type="InterPro" id="IPR032466">
    <property type="entry name" value="Metal_Hydrolase"/>
</dbReference>
<evidence type="ECO:0000313" key="2">
    <source>
        <dbReference type="EMBL" id="QGG94440.1"/>
    </source>
</evidence>
<protein>
    <submittedName>
        <fullName evidence="2">Amidohydrolase family protein</fullName>
    </submittedName>
</protein>
<dbReference type="PANTHER" id="PTHR11647:SF1">
    <property type="entry name" value="COLLAPSIN RESPONSE MEDIATOR PROTEIN"/>
    <property type="match status" value="1"/>
</dbReference>
<keyword evidence="2" id="KW-0378">Hydrolase</keyword>
<dbReference type="AlphaFoldDB" id="A0A5Q2RKQ6"/>
<evidence type="ECO:0000313" key="3">
    <source>
        <dbReference type="Proteomes" id="UP000334019"/>
    </source>
</evidence>
<feature type="domain" description="Amidohydrolase 3" evidence="1">
    <location>
        <begin position="46"/>
        <end position="559"/>
    </location>
</feature>
<dbReference type="RefSeq" id="WP_153758546.1">
    <property type="nucleotide sequence ID" value="NZ_CP045851.1"/>
</dbReference>
<reference evidence="2 3" key="1">
    <citation type="submission" date="2019-11" db="EMBL/GenBank/DDBJ databases">
        <authorList>
            <person name="He Y."/>
        </authorList>
    </citation>
    <scope>NUCLEOTIDE SEQUENCE [LARGE SCALE GENOMIC DNA]</scope>
    <source>
        <strain evidence="2 3">SCSIO 58843</strain>
    </source>
</reference>
<dbReference type="GO" id="GO:0005829">
    <property type="term" value="C:cytosol"/>
    <property type="evidence" value="ECO:0007669"/>
    <property type="project" value="TreeGrafter"/>
</dbReference>
<dbReference type="SUPFAM" id="SSF51338">
    <property type="entry name" value="Composite domain of metallo-dependent hydrolases"/>
    <property type="match status" value="1"/>
</dbReference>
<name>A0A5Q2RKQ6_9ACTN</name>
<organism evidence="2 3">
    <name type="scientific">Actinomarinicola tropica</name>
    <dbReference type="NCBI Taxonomy" id="2789776"/>
    <lineage>
        <taxon>Bacteria</taxon>
        <taxon>Bacillati</taxon>
        <taxon>Actinomycetota</taxon>
        <taxon>Acidimicrobiia</taxon>
        <taxon>Acidimicrobiales</taxon>
        <taxon>Iamiaceae</taxon>
        <taxon>Actinomarinicola</taxon>
    </lineage>
</organism>
<dbReference type="PANTHER" id="PTHR11647">
    <property type="entry name" value="HYDRANTOINASE/DIHYDROPYRIMIDINASE FAMILY MEMBER"/>
    <property type="match status" value="1"/>
</dbReference>
<dbReference type="Proteomes" id="UP000334019">
    <property type="component" value="Chromosome"/>
</dbReference>
<gene>
    <name evidence="2" type="ORF">GH723_04585</name>
</gene>
<dbReference type="GO" id="GO:0016812">
    <property type="term" value="F:hydrolase activity, acting on carbon-nitrogen (but not peptide) bonds, in cyclic amides"/>
    <property type="evidence" value="ECO:0007669"/>
    <property type="project" value="TreeGrafter"/>
</dbReference>